<organism evidence="2">
    <name type="scientific">Tetraodon nigroviridis</name>
    <name type="common">Spotted green pufferfish</name>
    <name type="synonym">Chelonodon nigroviridis</name>
    <dbReference type="NCBI Taxonomy" id="99883"/>
    <lineage>
        <taxon>Eukaryota</taxon>
        <taxon>Metazoa</taxon>
        <taxon>Chordata</taxon>
        <taxon>Craniata</taxon>
        <taxon>Vertebrata</taxon>
        <taxon>Euteleostomi</taxon>
        <taxon>Actinopterygii</taxon>
        <taxon>Neopterygii</taxon>
        <taxon>Teleostei</taxon>
        <taxon>Neoteleostei</taxon>
        <taxon>Acanthomorphata</taxon>
        <taxon>Eupercaria</taxon>
        <taxon>Tetraodontiformes</taxon>
        <taxon>Tetradontoidea</taxon>
        <taxon>Tetraodontidae</taxon>
        <taxon>Tetraodon</taxon>
    </lineage>
</organism>
<comment type="caution">
    <text evidence="2">The sequence shown here is derived from an EMBL/GenBank/DDBJ whole genome shotgun (WGS) entry which is preliminary data.</text>
</comment>
<feature type="compositionally biased region" description="Basic residues" evidence="1">
    <location>
        <begin position="10"/>
        <end position="19"/>
    </location>
</feature>
<sequence length="53" mass="5715">GAQQPLAGRRTARQWRRKPSANQSCPGGPRRGDGGAAYSTPKTLKQRAENARP</sequence>
<name>Q4TG98_TETNG</name>
<accession>Q4TG98</accession>
<evidence type="ECO:0000256" key="1">
    <source>
        <dbReference type="SAM" id="MobiDB-lite"/>
    </source>
</evidence>
<gene>
    <name evidence="2" type="ORF">GSTENG00001205001</name>
</gene>
<protein>
    <submittedName>
        <fullName evidence="2">(spotted green pufferfish) hypothetical protein</fullName>
    </submittedName>
</protein>
<reference evidence="2" key="1">
    <citation type="journal article" date="2004" name="Nature">
        <title>Genome duplication in the teleost fish Tetraodon nigroviridis reveals the early vertebrate proto-karyotype.</title>
        <authorList>
            <person name="Jaillon O."/>
            <person name="Aury J.-M."/>
            <person name="Brunet F."/>
            <person name="Petit J.-L."/>
            <person name="Stange-Thomann N."/>
            <person name="Mauceli E."/>
            <person name="Bouneau L."/>
            <person name="Fischer C."/>
            <person name="Ozouf-Costaz C."/>
            <person name="Bernot A."/>
            <person name="Nicaud S."/>
            <person name="Jaffe D."/>
            <person name="Fisher S."/>
            <person name="Lutfalla G."/>
            <person name="Dossat C."/>
            <person name="Segurens B."/>
            <person name="Dasilva C."/>
            <person name="Salanoubat M."/>
            <person name="Levy M."/>
            <person name="Boudet N."/>
            <person name="Castellano S."/>
            <person name="Anthouard V."/>
            <person name="Jubin C."/>
            <person name="Castelli V."/>
            <person name="Katinka M."/>
            <person name="Vacherie B."/>
            <person name="Biemont C."/>
            <person name="Skalli Z."/>
            <person name="Cattolico L."/>
            <person name="Poulain J."/>
            <person name="De Berardinis V."/>
            <person name="Cruaud C."/>
            <person name="Duprat S."/>
            <person name="Brottier P."/>
            <person name="Coutanceau J.-P."/>
            <person name="Gouzy J."/>
            <person name="Parra G."/>
            <person name="Lardier G."/>
            <person name="Chapple C."/>
            <person name="McKernan K.J."/>
            <person name="McEwan P."/>
            <person name="Bosak S."/>
            <person name="Kellis M."/>
            <person name="Volff J.-N."/>
            <person name="Guigo R."/>
            <person name="Zody M.C."/>
            <person name="Mesirov J."/>
            <person name="Lindblad-Toh K."/>
            <person name="Birren B."/>
            <person name="Nusbaum C."/>
            <person name="Kahn D."/>
            <person name="Robinson-Rechavi M."/>
            <person name="Laudet V."/>
            <person name="Schachter V."/>
            <person name="Quetier F."/>
            <person name="Saurin W."/>
            <person name="Scarpelli C."/>
            <person name="Wincker P."/>
            <person name="Lander E.S."/>
            <person name="Weissenbach J."/>
            <person name="Roest Crollius H."/>
        </authorList>
    </citation>
    <scope>NUCLEOTIDE SEQUENCE [LARGE SCALE GENOMIC DNA]</scope>
</reference>
<dbReference type="AlphaFoldDB" id="Q4TG98"/>
<dbReference type="EMBL" id="CAAE01003829">
    <property type="protein sequence ID" value="CAF88084.1"/>
    <property type="molecule type" value="Genomic_DNA"/>
</dbReference>
<proteinExistence type="predicted"/>
<dbReference type="KEGG" id="tng:GSTEN00001205G001"/>
<reference evidence="2" key="2">
    <citation type="submission" date="2004-02" db="EMBL/GenBank/DDBJ databases">
        <authorList>
            <consortium name="Genoscope"/>
            <consortium name="Whitehead Institute Centre for Genome Research"/>
        </authorList>
    </citation>
    <scope>NUCLEOTIDE SEQUENCE</scope>
</reference>
<feature type="non-terminal residue" evidence="2">
    <location>
        <position position="1"/>
    </location>
</feature>
<feature type="region of interest" description="Disordered" evidence="1">
    <location>
        <begin position="1"/>
        <end position="53"/>
    </location>
</feature>
<evidence type="ECO:0000313" key="2">
    <source>
        <dbReference type="EMBL" id="CAF88084.1"/>
    </source>
</evidence>